<evidence type="ECO:0008006" key="3">
    <source>
        <dbReference type="Google" id="ProtNLM"/>
    </source>
</evidence>
<gene>
    <name evidence="1" type="ORF">theurythT_18520</name>
</gene>
<reference evidence="1 2" key="1">
    <citation type="submission" date="2023-03" db="EMBL/GenBank/DDBJ databases">
        <title>Draft genome sequence of Thalassotalea eurytherma JCM 18482T.</title>
        <authorList>
            <person name="Sawabe T."/>
        </authorList>
    </citation>
    <scope>NUCLEOTIDE SEQUENCE [LARGE SCALE GENOMIC DNA]</scope>
    <source>
        <strain evidence="1 2">JCM 18482</strain>
    </source>
</reference>
<dbReference type="Pfam" id="PF11736">
    <property type="entry name" value="DUF3299"/>
    <property type="match status" value="1"/>
</dbReference>
<name>A0ABQ6H5F8_9GAMM</name>
<keyword evidence="2" id="KW-1185">Reference proteome</keyword>
<dbReference type="PROSITE" id="PS51257">
    <property type="entry name" value="PROKAR_LIPOPROTEIN"/>
    <property type="match status" value="1"/>
</dbReference>
<organism evidence="1 2">
    <name type="scientific">Thalassotalea eurytherma</name>
    <dbReference type="NCBI Taxonomy" id="1144278"/>
    <lineage>
        <taxon>Bacteria</taxon>
        <taxon>Pseudomonadati</taxon>
        <taxon>Pseudomonadota</taxon>
        <taxon>Gammaproteobacteria</taxon>
        <taxon>Alteromonadales</taxon>
        <taxon>Colwelliaceae</taxon>
        <taxon>Thalassotalea</taxon>
    </lineage>
</organism>
<proteinExistence type="predicted"/>
<comment type="caution">
    <text evidence="1">The sequence shown here is derived from an EMBL/GenBank/DDBJ whole genome shotgun (WGS) entry which is preliminary data.</text>
</comment>
<dbReference type="InterPro" id="IPR021727">
    <property type="entry name" value="DUF3299"/>
</dbReference>
<dbReference type="EMBL" id="BSSU01000009">
    <property type="protein sequence ID" value="GLX82400.1"/>
    <property type="molecule type" value="Genomic_DNA"/>
</dbReference>
<evidence type="ECO:0000313" key="1">
    <source>
        <dbReference type="EMBL" id="GLX82400.1"/>
    </source>
</evidence>
<accession>A0ABQ6H5F8</accession>
<dbReference type="Gene3D" id="2.40.50.870">
    <property type="entry name" value="Protein of unknown function (DUF3299)"/>
    <property type="match status" value="1"/>
</dbReference>
<dbReference type="Proteomes" id="UP001157133">
    <property type="component" value="Unassembled WGS sequence"/>
</dbReference>
<protein>
    <recommendedName>
        <fullName evidence="3">DUF3299 domain-containing protein</fullName>
    </recommendedName>
</protein>
<evidence type="ECO:0000313" key="2">
    <source>
        <dbReference type="Proteomes" id="UP001157133"/>
    </source>
</evidence>
<sequence length="221" mass="25214">MSKFEVKIIVMRALFVCFFLITTVGCIKQETNDSPAVVEKEKTNESNAQENEHQLTYHSIQWPDLMPTSDFDALINPPDYITEIEDGSIEDRIASTMQRAIEEDEFADSPYEQALISTNVIASMNGKNIRLPGFVVPVDFNDEQLITSFFLVPFFGACLHMPPPPPNQIIYVEYEQGITLSELYEPIWVLGTLSTELFEDQIATSAYTMKMHTMEYFDDVQ</sequence>